<name>A0ABS1R5B4_9SPHI</name>
<gene>
    <name evidence="9" type="ORF">JKG61_10550</name>
</gene>
<dbReference type="RefSeq" id="WP_202102948.1">
    <property type="nucleotide sequence ID" value="NZ_JAERTY010000005.1"/>
</dbReference>
<feature type="domain" description="RagB/SusD" evidence="7">
    <location>
        <begin position="300"/>
        <end position="537"/>
    </location>
</feature>
<accession>A0ABS1R5B4</accession>
<keyword evidence="3 6" id="KW-0732">Signal</keyword>
<feature type="chain" id="PRO_5045835827" evidence="6">
    <location>
        <begin position="20"/>
        <end position="537"/>
    </location>
</feature>
<evidence type="ECO:0000313" key="10">
    <source>
        <dbReference type="Proteomes" id="UP000625283"/>
    </source>
</evidence>
<dbReference type="InterPro" id="IPR033985">
    <property type="entry name" value="SusD-like_N"/>
</dbReference>
<feature type="signal peptide" evidence="6">
    <location>
        <begin position="1"/>
        <end position="19"/>
    </location>
</feature>
<comment type="caution">
    <text evidence="9">The sequence shown here is derived from an EMBL/GenBank/DDBJ whole genome shotgun (WGS) entry which is preliminary data.</text>
</comment>
<protein>
    <submittedName>
        <fullName evidence="9">RagB/SusD family nutrient uptake outer membrane protein</fullName>
    </submittedName>
</protein>
<dbReference type="EMBL" id="JAERTY010000005">
    <property type="protein sequence ID" value="MBL1409192.1"/>
    <property type="molecule type" value="Genomic_DNA"/>
</dbReference>
<sequence>MKLKYIKAIVFLSSCAILASCEKQLTEKPFSFLTPNNFYLNESDARTAINGVYAELYSWDMYMQPFWNLNILDDDHVSGADWFLGTSGAGNPMGYWGVDGPWNGCFKIISRANTVLENVTLINTDIDHEVKGRILGEAYFLRAWAYFQLVQMYGGVPIRTESLSANSNQNVPRAKIVDNYELIVEDLKKAEQMLFPVGHAKAGEPGRVNRGVAKGFLAKVYLTIASAGLANGSVTVRGGQDNGYYTYPKKVVAGFEGVDSNKYFQLAADKALELINDEEYELFDNWENIWSMASRNTKENMWQLQSLAGSAFVNNLHNYFNARSTFGTGAVWLSNNHYKDYEENDHRVLKGITHNYQALNGVYVFYPSWEASKYKNLNGITYNNNGTTSDKAYTIKYASVTNPDLANSDAYLPLLRYAEIYLIYAEAANEVHHGPTVEAYRKLNKVVERAKATAAPAGMNQQEFRSFVLAERAREFALEGVRKFDLLRWGIYLDVMNKISLGQNNISKIRTQKNLLMPIPLDEINSNTMIKENNPGW</sequence>
<feature type="domain" description="SusD-like N-terminal" evidence="8">
    <location>
        <begin position="102"/>
        <end position="222"/>
    </location>
</feature>
<dbReference type="Pfam" id="PF07980">
    <property type="entry name" value="SusD_RagB"/>
    <property type="match status" value="1"/>
</dbReference>
<comment type="subcellular location">
    <subcellularLocation>
        <location evidence="1">Cell outer membrane</location>
    </subcellularLocation>
</comment>
<dbReference type="PROSITE" id="PS51257">
    <property type="entry name" value="PROKAR_LIPOPROTEIN"/>
    <property type="match status" value="1"/>
</dbReference>
<keyword evidence="4" id="KW-0472">Membrane</keyword>
<organism evidence="9 10">
    <name type="scientific">Sphingobacterium faecale</name>
    <dbReference type="NCBI Taxonomy" id="2803775"/>
    <lineage>
        <taxon>Bacteria</taxon>
        <taxon>Pseudomonadati</taxon>
        <taxon>Bacteroidota</taxon>
        <taxon>Sphingobacteriia</taxon>
        <taxon>Sphingobacteriales</taxon>
        <taxon>Sphingobacteriaceae</taxon>
        <taxon>Sphingobacterium</taxon>
    </lineage>
</organism>
<dbReference type="InterPro" id="IPR012944">
    <property type="entry name" value="SusD_RagB_dom"/>
</dbReference>
<proteinExistence type="inferred from homology"/>
<evidence type="ECO:0000259" key="8">
    <source>
        <dbReference type="Pfam" id="PF14322"/>
    </source>
</evidence>
<dbReference type="Pfam" id="PF14322">
    <property type="entry name" value="SusD-like_3"/>
    <property type="match status" value="1"/>
</dbReference>
<keyword evidence="5" id="KW-0998">Cell outer membrane</keyword>
<evidence type="ECO:0000256" key="6">
    <source>
        <dbReference type="SAM" id="SignalP"/>
    </source>
</evidence>
<keyword evidence="10" id="KW-1185">Reference proteome</keyword>
<evidence type="ECO:0000256" key="4">
    <source>
        <dbReference type="ARBA" id="ARBA00023136"/>
    </source>
</evidence>
<evidence type="ECO:0000256" key="2">
    <source>
        <dbReference type="ARBA" id="ARBA00006275"/>
    </source>
</evidence>
<evidence type="ECO:0000256" key="5">
    <source>
        <dbReference type="ARBA" id="ARBA00023237"/>
    </source>
</evidence>
<dbReference type="SUPFAM" id="SSF48452">
    <property type="entry name" value="TPR-like"/>
    <property type="match status" value="1"/>
</dbReference>
<dbReference type="InterPro" id="IPR011990">
    <property type="entry name" value="TPR-like_helical_dom_sf"/>
</dbReference>
<evidence type="ECO:0000313" key="9">
    <source>
        <dbReference type="EMBL" id="MBL1409192.1"/>
    </source>
</evidence>
<evidence type="ECO:0000256" key="3">
    <source>
        <dbReference type="ARBA" id="ARBA00022729"/>
    </source>
</evidence>
<dbReference type="Proteomes" id="UP000625283">
    <property type="component" value="Unassembled WGS sequence"/>
</dbReference>
<evidence type="ECO:0000259" key="7">
    <source>
        <dbReference type="Pfam" id="PF07980"/>
    </source>
</evidence>
<dbReference type="Gene3D" id="1.25.40.390">
    <property type="match status" value="1"/>
</dbReference>
<evidence type="ECO:0000256" key="1">
    <source>
        <dbReference type="ARBA" id="ARBA00004442"/>
    </source>
</evidence>
<reference evidence="9 10" key="1">
    <citation type="submission" date="2021-01" db="EMBL/GenBank/DDBJ databases">
        <title>C459-1 draft genome sequence.</title>
        <authorList>
            <person name="Zhang X.-F."/>
        </authorList>
    </citation>
    <scope>NUCLEOTIDE SEQUENCE [LARGE SCALE GENOMIC DNA]</scope>
    <source>
        <strain evidence="10">C459-1</strain>
    </source>
</reference>
<comment type="similarity">
    <text evidence="2">Belongs to the SusD family.</text>
</comment>